<dbReference type="OrthoDB" id="6782026at2759"/>
<dbReference type="Proteomes" id="UP000801492">
    <property type="component" value="Unassembled WGS sequence"/>
</dbReference>
<sequence>MPRVKVFLVGAIHNQIIGCPSTKLMKVSSSPIPGTSGIKRVRRKILTQRLSTALEKCRIGDRDLMHILTACVQALFLNSRKYVINRTSIKNEREHFRKNTTEKLPNEFVDLNLEFVVTQWDSKILPDVGNEKFDRLPIITTASNTEQFLGDLQLSCEAEAETASTVYDVSGKWSLTEKT</sequence>
<comment type="caution">
    <text evidence="1">The sequence shown here is derived from an EMBL/GenBank/DDBJ whole genome shotgun (WGS) entry which is preliminary data.</text>
</comment>
<name>A0A8K0CPZ0_IGNLU</name>
<gene>
    <name evidence="1" type="ORF">ILUMI_18016</name>
</gene>
<proteinExistence type="predicted"/>
<reference evidence="1" key="1">
    <citation type="submission" date="2019-08" db="EMBL/GenBank/DDBJ databases">
        <title>The genome of the North American firefly Photinus pyralis.</title>
        <authorList>
            <consortium name="Photinus pyralis genome working group"/>
            <person name="Fallon T.R."/>
            <person name="Sander Lower S.E."/>
            <person name="Weng J.-K."/>
        </authorList>
    </citation>
    <scope>NUCLEOTIDE SEQUENCE</scope>
    <source>
        <strain evidence="1">TRF0915ILg1</strain>
        <tissue evidence="1">Whole body</tissue>
    </source>
</reference>
<evidence type="ECO:0000313" key="1">
    <source>
        <dbReference type="EMBL" id="KAF2888157.1"/>
    </source>
</evidence>
<dbReference type="AlphaFoldDB" id="A0A8K0CPZ0"/>
<protein>
    <submittedName>
        <fullName evidence="1">Uncharacterized protein</fullName>
    </submittedName>
</protein>
<dbReference type="EMBL" id="VTPC01079530">
    <property type="protein sequence ID" value="KAF2888157.1"/>
    <property type="molecule type" value="Genomic_DNA"/>
</dbReference>
<keyword evidence="2" id="KW-1185">Reference proteome</keyword>
<accession>A0A8K0CPZ0</accession>
<evidence type="ECO:0000313" key="2">
    <source>
        <dbReference type="Proteomes" id="UP000801492"/>
    </source>
</evidence>
<organism evidence="1 2">
    <name type="scientific">Ignelater luminosus</name>
    <name type="common">Cucubano</name>
    <name type="synonym">Pyrophorus luminosus</name>
    <dbReference type="NCBI Taxonomy" id="2038154"/>
    <lineage>
        <taxon>Eukaryota</taxon>
        <taxon>Metazoa</taxon>
        <taxon>Ecdysozoa</taxon>
        <taxon>Arthropoda</taxon>
        <taxon>Hexapoda</taxon>
        <taxon>Insecta</taxon>
        <taxon>Pterygota</taxon>
        <taxon>Neoptera</taxon>
        <taxon>Endopterygota</taxon>
        <taxon>Coleoptera</taxon>
        <taxon>Polyphaga</taxon>
        <taxon>Elateriformia</taxon>
        <taxon>Elateroidea</taxon>
        <taxon>Elateridae</taxon>
        <taxon>Agrypninae</taxon>
        <taxon>Pyrophorini</taxon>
        <taxon>Ignelater</taxon>
    </lineage>
</organism>